<dbReference type="RefSeq" id="XP_013955860.1">
    <property type="nucleotide sequence ID" value="XM_014100385.1"/>
</dbReference>
<dbReference type="OrthoDB" id="10255963at2759"/>
<sequence>IFYFSQSQSKVPCIPEWAVLDDGDGAQNTPVDRCQYPDVGCKCRNPGVGINNAISGYFPTYYTYYKCTDTQIRIQYALYYRKDGFKDATVDYGHGHDWEWVIVDIRKSGNSWAPLRLWMSQHSGGQWLNWGDIQNTSNDPDVGQGHQGYRNEDHPKVYAAWAKHGFFHTRNTGYNDPGSQLGGATGNNYRGHDWWYFPRKEFPRLRHWIDAHPDQSAKGRRMKPMNWGSATSNPGANHYRMCNV</sequence>
<accession>G9MV82</accession>
<proteinExistence type="predicted"/>
<dbReference type="GeneID" id="25795259"/>
<feature type="non-terminal residue" evidence="1">
    <location>
        <position position="1"/>
    </location>
</feature>
<dbReference type="HOGENOM" id="CLU_050894_0_0_1"/>
<evidence type="ECO:0000313" key="1">
    <source>
        <dbReference type="EMBL" id="EHK21667.1"/>
    </source>
</evidence>
<organism evidence="1 2">
    <name type="scientific">Hypocrea virens (strain Gv29-8 / FGSC 10586)</name>
    <name type="common">Gliocladium virens</name>
    <name type="synonym">Trichoderma virens</name>
    <dbReference type="NCBI Taxonomy" id="413071"/>
    <lineage>
        <taxon>Eukaryota</taxon>
        <taxon>Fungi</taxon>
        <taxon>Dikarya</taxon>
        <taxon>Ascomycota</taxon>
        <taxon>Pezizomycotina</taxon>
        <taxon>Sordariomycetes</taxon>
        <taxon>Hypocreomycetidae</taxon>
        <taxon>Hypocreales</taxon>
        <taxon>Hypocreaceae</taxon>
        <taxon>Trichoderma</taxon>
    </lineage>
</organism>
<evidence type="ECO:0000313" key="2">
    <source>
        <dbReference type="Proteomes" id="UP000007115"/>
    </source>
</evidence>
<keyword evidence="2" id="KW-1185">Reference proteome</keyword>
<dbReference type="VEuPathDB" id="FungiDB:TRIVIDRAFT_52963"/>
<protein>
    <submittedName>
        <fullName evidence="1">Uncharacterized protein</fullName>
    </submittedName>
</protein>
<gene>
    <name evidence="1" type="ORF">TRIVIDRAFT_52963</name>
</gene>
<dbReference type="EMBL" id="ABDF02000067">
    <property type="protein sequence ID" value="EHK21667.1"/>
    <property type="molecule type" value="Genomic_DNA"/>
</dbReference>
<dbReference type="OMA" id="CIPEWAV"/>
<dbReference type="AlphaFoldDB" id="G9MV82"/>
<comment type="caution">
    <text evidence="1">The sequence shown here is derived from an EMBL/GenBank/DDBJ whole genome shotgun (WGS) entry which is preliminary data.</text>
</comment>
<dbReference type="Proteomes" id="UP000007115">
    <property type="component" value="Unassembled WGS sequence"/>
</dbReference>
<dbReference type="InParanoid" id="G9MV82"/>
<dbReference type="STRING" id="413071.G9MV82"/>
<dbReference type="eggNOG" id="ENOG502SI5T">
    <property type="taxonomic scope" value="Eukaryota"/>
</dbReference>
<reference evidence="1 2" key="1">
    <citation type="journal article" date="2011" name="Genome Biol.">
        <title>Comparative genome sequence analysis underscores mycoparasitism as the ancestral life style of Trichoderma.</title>
        <authorList>
            <person name="Kubicek C.P."/>
            <person name="Herrera-Estrella A."/>
            <person name="Seidl-Seiboth V."/>
            <person name="Martinez D.A."/>
            <person name="Druzhinina I.S."/>
            <person name="Thon M."/>
            <person name="Zeilinger S."/>
            <person name="Casas-Flores S."/>
            <person name="Horwitz B.A."/>
            <person name="Mukherjee P.K."/>
            <person name="Mukherjee M."/>
            <person name="Kredics L."/>
            <person name="Alcaraz L.D."/>
            <person name="Aerts A."/>
            <person name="Antal Z."/>
            <person name="Atanasova L."/>
            <person name="Cervantes-Badillo M.G."/>
            <person name="Challacombe J."/>
            <person name="Chertkov O."/>
            <person name="McCluskey K."/>
            <person name="Coulpier F."/>
            <person name="Deshpande N."/>
            <person name="von Doehren H."/>
            <person name="Ebbole D.J."/>
            <person name="Esquivel-Naranjo E.U."/>
            <person name="Fekete E."/>
            <person name="Flipphi M."/>
            <person name="Glaser F."/>
            <person name="Gomez-Rodriguez E.Y."/>
            <person name="Gruber S."/>
            <person name="Han C."/>
            <person name="Henrissat B."/>
            <person name="Hermosa R."/>
            <person name="Hernandez-Onate M."/>
            <person name="Karaffa L."/>
            <person name="Kosti I."/>
            <person name="Le Crom S."/>
            <person name="Lindquist E."/>
            <person name="Lucas S."/>
            <person name="Luebeck M."/>
            <person name="Luebeck P.S."/>
            <person name="Margeot A."/>
            <person name="Metz B."/>
            <person name="Misra M."/>
            <person name="Nevalainen H."/>
            <person name="Omann M."/>
            <person name="Packer N."/>
            <person name="Perrone G."/>
            <person name="Uresti-Rivera E.E."/>
            <person name="Salamov A."/>
            <person name="Schmoll M."/>
            <person name="Seiboth B."/>
            <person name="Shapiro H."/>
            <person name="Sukno S."/>
            <person name="Tamayo-Ramos J.A."/>
            <person name="Tisch D."/>
            <person name="Wiest A."/>
            <person name="Wilkinson H.H."/>
            <person name="Zhang M."/>
            <person name="Coutinho P.M."/>
            <person name="Kenerley C.M."/>
            <person name="Monte E."/>
            <person name="Baker S.E."/>
            <person name="Grigoriev I.V."/>
        </authorList>
    </citation>
    <scope>NUCLEOTIDE SEQUENCE [LARGE SCALE GENOMIC DNA]</scope>
    <source>
        <strain evidence="2">Gv29-8 / FGSC 10586</strain>
    </source>
</reference>
<name>G9MV82_HYPVG</name>